<reference evidence="1 2" key="1">
    <citation type="journal article" date="2007" name="Nature">
        <title>Evolution of genes and genomes on the Drosophila phylogeny.</title>
        <authorList>
            <consortium name="Drosophila 12 Genomes Consortium"/>
            <person name="Clark A.G."/>
            <person name="Eisen M.B."/>
            <person name="Smith D.R."/>
            <person name="Bergman C.M."/>
            <person name="Oliver B."/>
            <person name="Markow T.A."/>
            <person name="Kaufman T.C."/>
            <person name="Kellis M."/>
            <person name="Gelbart W."/>
            <person name="Iyer V.N."/>
            <person name="Pollard D.A."/>
            <person name="Sackton T.B."/>
            <person name="Larracuente A.M."/>
            <person name="Singh N.D."/>
            <person name="Abad J.P."/>
            <person name="Abt D.N."/>
            <person name="Adryan B."/>
            <person name="Aguade M."/>
            <person name="Akashi H."/>
            <person name="Anderson W.W."/>
            <person name="Aquadro C.F."/>
            <person name="Ardell D.H."/>
            <person name="Arguello R."/>
            <person name="Artieri C.G."/>
            <person name="Barbash D.A."/>
            <person name="Barker D."/>
            <person name="Barsanti P."/>
            <person name="Batterham P."/>
            <person name="Batzoglou S."/>
            <person name="Begun D."/>
            <person name="Bhutkar A."/>
            <person name="Blanco E."/>
            <person name="Bosak S.A."/>
            <person name="Bradley R.K."/>
            <person name="Brand A.D."/>
            <person name="Brent M.R."/>
            <person name="Brooks A.N."/>
            <person name="Brown R.H."/>
            <person name="Butlin R.K."/>
            <person name="Caggese C."/>
            <person name="Calvi B.R."/>
            <person name="Bernardo de Carvalho A."/>
            <person name="Caspi A."/>
            <person name="Castrezana S."/>
            <person name="Celniker S.E."/>
            <person name="Chang J.L."/>
            <person name="Chapple C."/>
            <person name="Chatterji S."/>
            <person name="Chinwalla A."/>
            <person name="Civetta A."/>
            <person name="Clifton S.W."/>
            <person name="Comeron J.M."/>
            <person name="Costello J.C."/>
            <person name="Coyne J.A."/>
            <person name="Daub J."/>
            <person name="David R.G."/>
            <person name="Delcher A.L."/>
            <person name="Delehaunty K."/>
            <person name="Do C.B."/>
            <person name="Ebling H."/>
            <person name="Edwards K."/>
            <person name="Eickbush T."/>
            <person name="Evans J.D."/>
            <person name="Filipski A."/>
            <person name="Findeiss S."/>
            <person name="Freyhult E."/>
            <person name="Fulton L."/>
            <person name="Fulton R."/>
            <person name="Garcia A.C."/>
            <person name="Gardiner A."/>
            <person name="Garfield D.A."/>
            <person name="Garvin B.E."/>
            <person name="Gibson G."/>
            <person name="Gilbert D."/>
            <person name="Gnerre S."/>
            <person name="Godfrey J."/>
            <person name="Good R."/>
            <person name="Gotea V."/>
            <person name="Gravely B."/>
            <person name="Greenberg A.J."/>
            <person name="Griffiths-Jones S."/>
            <person name="Gross S."/>
            <person name="Guigo R."/>
            <person name="Gustafson E.A."/>
            <person name="Haerty W."/>
            <person name="Hahn M.W."/>
            <person name="Halligan D.L."/>
            <person name="Halpern A.L."/>
            <person name="Halter G.M."/>
            <person name="Han M.V."/>
            <person name="Heger A."/>
            <person name="Hillier L."/>
            <person name="Hinrichs A.S."/>
            <person name="Holmes I."/>
            <person name="Hoskins R.A."/>
            <person name="Hubisz M.J."/>
            <person name="Hultmark D."/>
            <person name="Huntley M.A."/>
            <person name="Jaffe D.B."/>
            <person name="Jagadeeshan S."/>
            <person name="Jeck W.R."/>
            <person name="Johnson J."/>
            <person name="Jones C.D."/>
            <person name="Jordan W.C."/>
            <person name="Karpen G.H."/>
            <person name="Kataoka E."/>
            <person name="Keightley P.D."/>
            <person name="Kheradpour P."/>
            <person name="Kirkness E.F."/>
            <person name="Koerich L.B."/>
            <person name="Kristiansen K."/>
            <person name="Kudrna D."/>
            <person name="Kulathinal R.J."/>
            <person name="Kumar S."/>
            <person name="Kwok R."/>
            <person name="Lander E."/>
            <person name="Langley C.H."/>
            <person name="Lapoint R."/>
            <person name="Lazzaro B.P."/>
            <person name="Lee S.J."/>
            <person name="Levesque L."/>
            <person name="Li R."/>
            <person name="Lin C.F."/>
            <person name="Lin M.F."/>
            <person name="Lindblad-Toh K."/>
            <person name="Llopart A."/>
            <person name="Long M."/>
            <person name="Low L."/>
            <person name="Lozovsky E."/>
            <person name="Lu J."/>
            <person name="Luo M."/>
            <person name="Machado C.A."/>
            <person name="Makalowski W."/>
            <person name="Marzo M."/>
            <person name="Matsuda M."/>
            <person name="Matzkin L."/>
            <person name="McAllister B."/>
            <person name="McBride C.S."/>
            <person name="McKernan B."/>
            <person name="McKernan K."/>
            <person name="Mendez-Lago M."/>
            <person name="Minx P."/>
            <person name="Mollenhauer M.U."/>
            <person name="Montooth K."/>
            <person name="Mount S.M."/>
            <person name="Mu X."/>
            <person name="Myers E."/>
            <person name="Negre B."/>
            <person name="Newfeld S."/>
            <person name="Nielsen R."/>
            <person name="Noor M.A."/>
            <person name="O'Grady P."/>
            <person name="Pachter L."/>
            <person name="Papaceit M."/>
            <person name="Parisi M.J."/>
            <person name="Parisi M."/>
            <person name="Parts L."/>
            <person name="Pedersen J.S."/>
            <person name="Pesole G."/>
            <person name="Phillippy A.M."/>
            <person name="Ponting C.P."/>
            <person name="Pop M."/>
            <person name="Porcelli D."/>
            <person name="Powell J.R."/>
            <person name="Prohaska S."/>
            <person name="Pruitt K."/>
            <person name="Puig M."/>
            <person name="Quesneville H."/>
            <person name="Ram K.R."/>
            <person name="Rand D."/>
            <person name="Rasmussen M.D."/>
            <person name="Reed L.K."/>
            <person name="Reenan R."/>
            <person name="Reily A."/>
            <person name="Remington K.A."/>
            <person name="Rieger T.T."/>
            <person name="Ritchie M.G."/>
            <person name="Robin C."/>
            <person name="Rogers Y.H."/>
            <person name="Rohde C."/>
            <person name="Rozas J."/>
            <person name="Rubenfield M.J."/>
            <person name="Ruiz A."/>
            <person name="Russo S."/>
            <person name="Salzberg S.L."/>
            <person name="Sanchez-Gracia A."/>
            <person name="Saranga D.J."/>
            <person name="Sato H."/>
            <person name="Schaeffer S.W."/>
            <person name="Schatz M.C."/>
            <person name="Schlenke T."/>
            <person name="Schwartz R."/>
            <person name="Segarra C."/>
            <person name="Singh R.S."/>
            <person name="Sirot L."/>
            <person name="Sirota M."/>
            <person name="Sisneros N.B."/>
            <person name="Smith C.D."/>
            <person name="Smith T.F."/>
            <person name="Spieth J."/>
            <person name="Stage D.E."/>
            <person name="Stark A."/>
            <person name="Stephan W."/>
            <person name="Strausberg R.L."/>
            <person name="Strempel S."/>
            <person name="Sturgill D."/>
            <person name="Sutton G."/>
            <person name="Sutton G.G."/>
            <person name="Tao W."/>
            <person name="Teichmann S."/>
            <person name="Tobari Y.N."/>
            <person name="Tomimura Y."/>
            <person name="Tsolas J.M."/>
            <person name="Valente V.L."/>
            <person name="Venter E."/>
            <person name="Venter J.C."/>
            <person name="Vicario S."/>
            <person name="Vieira F.G."/>
            <person name="Vilella A.J."/>
            <person name="Villasante A."/>
            <person name="Walenz B."/>
            <person name="Wang J."/>
            <person name="Wasserman M."/>
            <person name="Watts T."/>
            <person name="Wilson D."/>
            <person name="Wilson R.K."/>
            <person name="Wing R.A."/>
            <person name="Wolfner M.F."/>
            <person name="Wong A."/>
            <person name="Wong G.K."/>
            <person name="Wu C.I."/>
            <person name="Wu G."/>
            <person name="Yamamoto D."/>
            <person name="Yang H.P."/>
            <person name="Yang S.P."/>
            <person name="Yorke J.A."/>
            <person name="Yoshida K."/>
            <person name="Zdobnov E."/>
            <person name="Zhang P."/>
            <person name="Zhang Y."/>
            <person name="Zimin A.V."/>
            <person name="Baldwin J."/>
            <person name="Abdouelleil A."/>
            <person name="Abdulkadir J."/>
            <person name="Abebe A."/>
            <person name="Abera B."/>
            <person name="Abreu J."/>
            <person name="Acer S.C."/>
            <person name="Aftuck L."/>
            <person name="Alexander A."/>
            <person name="An P."/>
            <person name="Anderson E."/>
            <person name="Anderson S."/>
            <person name="Arachi H."/>
            <person name="Azer M."/>
            <person name="Bachantsang P."/>
            <person name="Barry A."/>
            <person name="Bayul T."/>
            <person name="Berlin A."/>
            <person name="Bessette D."/>
            <person name="Bloom T."/>
            <person name="Blye J."/>
            <person name="Boguslavskiy L."/>
            <person name="Bonnet C."/>
            <person name="Boukhgalter B."/>
            <person name="Bourzgui I."/>
            <person name="Brown A."/>
            <person name="Cahill P."/>
            <person name="Channer S."/>
            <person name="Cheshatsang Y."/>
            <person name="Chuda L."/>
            <person name="Citroen M."/>
            <person name="Collymore A."/>
            <person name="Cooke P."/>
            <person name="Costello M."/>
            <person name="D'Aco K."/>
            <person name="Daza R."/>
            <person name="De Haan G."/>
            <person name="DeGray S."/>
            <person name="DeMaso C."/>
            <person name="Dhargay N."/>
            <person name="Dooley K."/>
            <person name="Dooley E."/>
            <person name="Doricent M."/>
            <person name="Dorje P."/>
            <person name="Dorjee K."/>
            <person name="Dupes A."/>
            <person name="Elong R."/>
            <person name="Falk J."/>
            <person name="Farina A."/>
            <person name="Faro S."/>
            <person name="Ferguson D."/>
            <person name="Fisher S."/>
            <person name="Foley C.D."/>
            <person name="Franke A."/>
            <person name="Friedrich D."/>
            <person name="Gadbois L."/>
            <person name="Gearin G."/>
            <person name="Gearin C.R."/>
            <person name="Giannoukos G."/>
            <person name="Goode T."/>
            <person name="Graham J."/>
            <person name="Grandbois E."/>
            <person name="Grewal S."/>
            <person name="Gyaltsen K."/>
            <person name="Hafez N."/>
            <person name="Hagos B."/>
            <person name="Hall J."/>
            <person name="Henson C."/>
            <person name="Hollinger A."/>
            <person name="Honan T."/>
            <person name="Huard M.D."/>
            <person name="Hughes L."/>
            <person name="Hurhula B."/>
            <person name="Husby M.E."/>
            <person name="Kamat A."/>
            <person name="Kanga B."/>
            <person name="Kashin S."/>
            <person name="Khazanovich D."/>
            <person name="Kisner P."/>
            <person name="Lance K."/>
            <person name="Lara M."/>
            <person name="Lee W."/>
            <person name="Lennon N."/>
            <person name="Letendre F."/>
            <person name="LeVine R."/>
            <person name="Lipovsky A."/>
            <person name="Liu X."/>
            <person name="Liu J."/>
            <person name="Liu S."/>
            <person name="Lokyitsang T."/>
            <person name="Lokyitsang Y."/>
            <person name="Lubonja R."/>
            <person name="Lui A."/>
            <person name="MacDonald P."/>
            <person name="Magnisalis V."/>
            <person name="Maru K."/>
            <person name="Matthews C."/>
            <person name="McCusker W."/>
            <person name="McDonough S."/>
            <person name="Mehta T."/>
            <person name="Meldrim J."/>
            <person name="Meneus L."/>
            <person name="Mihai O."/>
            <person name="Mihalev A."/>
            <person name="Mihova T."/>
            <person name="Mittelman R."/>
            <person name="Mlenga V."/>
            <person name="Montmayeur A."/>
            <person name="Mulrain L."/>
            <person name="Navidi A."/>
            <person name="Naylor J."/>
            <person name="Negash T."/>
            <person name="Nguyen T."/>
            <person name="Nguyen N."/>
            <person name="Nicol R."/>
            <person name="Norbu C."/>
            <person name="Norbu N."/>
            <person name="Novod N."/>
            <person name="O'Neill B."/>
            <person name="Osman S."/>
            <person name="Markiewicz E."/>
            <person name="Oyono O.L."/>
            <person name="Patti C."/>
            <person name="Phunkhang P."/>
            <person name="Pierre F."/>
            <person name="Priest M."/>
            <person name="Raghuraman S."/>
            <person name="Rege F."/>
            <person name="Reyes R."/>
            <person name="Rise C."/>
            <person name="Rogov P."/>
            <person name="Ross K."/>
            <person name="Ryan E."/>
            <person name="Settipalli S."/>
            <person name="Shea T."/>
            <person name="Sherpa N."/>
            <person name="Shi L."/>
            <person name="Shih D."/>
            <person name="Sparrow T."/>
            <person name="Spaulding J."/>
            <person name="Stalker J."/>
            <person name="Stange-Thomann N."/>
            <person name="Stavropoulos S."/>
            <person name="Stone C."/>
            <person name="Strader C."/>
            <person name="Tesfaye S."/>
            <person name="Thomson T."/>
            <person name="Thoulutsang Y."/>
            <person name="Thoulutsang D."/>
            <person name="Topham K."/>
            <person name="Topping I."/>
            <person name="Tsamla T."/>
            <person name="Vassiliev H."/>
            <person name="Vo A."/>
            <person name="Wangchuk T."/>
            <person name="Wangdi T."/>
            <person name="Weiand M."/>
            <person name="Wilkinson J."/>
            <person name="Wilson A."/>
            <person name="Yadav S."/>
            <person name="Young G."/>
            <person name="Yu Q."/>
            <person name="Zembek L."/>
            <person name="Zhong D."/>
            <person name="Zimmer A."/>
            <person name="Zwirko Z."/>
            <person name="Jaffe D.B."/>
            <person name="Alvarez P."/>
            <person name="Brockman W."/>
            <person name="Butler J."/>
            <person name="Chin C."/>
            <person name="Gnerre S."/>
            <person name="Grabherr M."/>
            <person name="Kleber M."/>
            <person name="Mauceli E."/>
            <person name="MacCallum I."/>
        </authorList>
    </citation>
    <scope>NUCLEOTIDE SEQUENCE [LARGE SCALE GENOMIC DNA]</scope>
    <source>
        <strain evidence="2">Tucson 14030-0811.24</strain>
    </source>
</reference>
<keyword evidence="2" id="KW-1185">Reference proteome</keyword>
<accession>A0A0Q9WRH6</accession>
<evidence type="ECO:0000313" key="1">
    <source>
        <dbReference type="EMBL" id="KRF98737.1"/>
    </source>
</evidence>
<dbReference type="AlphaFoldDB" id="A0A0Q9WRH6"/>
<evidence type="ECO:0000313" key="2">
    <source>
        <dbReference type="Proteomes" id="UP000007798"/>
    </source>
</evidence>
<proteinExistence type="predicted"/>
<dbReference type="InParanoid" id="A0A0Q9WRH6"/>
<dbReference type="OrthoDB" id="7831602at2759"/>
<dbReference type="Proteomes" id="UP000007798">
    <property type="component" value="Unassembled WGS sequence"/>
</dbReference>
<sequence length="64" mass="7694">MSYSPVRSRVCRRTRGRYMCRQENTWGYNELTRTCYRVPQYKQPCGFFDGLKGCQDFCNLQKLP</sequence>
<name>A0A0Q9WRH6_DROWI</name>
<protein>
    <submittedName>
        <fullName evidence="1">Uncharacterized protein</fullName>
    </submittedName>
</protein>
<gene>
    <name evidence="1" type="primary">Dwil\GK28088</name>
    <name evidence="1" type="ORF">Dwil_GK28088</name>
</gene>
<dbReference type="KEGG" id="dwi:26530090"/>
<dbReference type="EMBL" id="CH963920">
    <property type="protein sequence ID" value="KRF98737.1"/>
    <property type="molecule type" value="Genomic_DNA"/>
</dbReference>
<organism evidence="1 2">
    <name type="scientific">Drosophila willistoni</name>
    <name type="common">Fruit fly</name>
    <dbReference type="NCBI Taxonomy" id="7260"/>
    <lineage>
        <taxon>Eukaryota</taxon>
        <taxon>Metazoa</taxon>
        <taxon>Ecdysozoa</taxon>
        <taxon>Arthropoda</taxon>
        <taxon>Hexapoda</taxon>
        <taxon>Insecta</taxon>
        <taxon>Pterygota</taxon>
        <taxon>Neoptera</taxon>
        <taxon>Endopterygota</taxon>
        <taxon>Diptera</taxon>
        <taxon>Brachycera</taxon>
        <taxon>Muscomorpha</taxon>
        <taxon>Ephydroidea</taxon>
        <taxon>Drosophilidae</taxon>
        <taxon>Drosophila</taxon>
        <taxon>Sophophora</taxon>
    </lineage>
</organism>